<name>A0ACB6ZWD5_THEGA</name>
<evidence type="ECO:0000313" key="2">
    <source>
        <dbReference type="Proteomes" id="UP000886501"/>
    </source>
</evidence>
<organism evidence="1 2">
    <name type="scientific">Thelephora ganbajun</name>
    <name type="common">Ganba fungus</name>
    <dbReference type="NCBI Taxonomy" id="370292"/>
    <lineage>
        <taxon>Eukaryota</taxon>
        <taxon>Fungi</taxon>
        <taxon>Dikarya</taxon>
        <taxon>Basidiomycota</taxon>
        <taxon>Agaricomycotina</taxon>
        <taxon>Agaricomycetes</taxon>
        <taxon>Thelephorales</taxon>
        <taxon>Thelephoraceae</taxon>
        <taxon>Thelephora</taxon>
    </lineage>
</organism>
<keyword evidence="2" id="KW-1185">Reference proteome</keyword>
<dbReference type="EMBL" id="MU117963">
    <property type="protein sequence ID" value="KAF9653715.1"/>
    <property type="molecule type" value="Genomic_DNA"/>
</dbReference>
<evidence type="ECO:0000313" key="1">
    <source>
        <dbReference type="EMBL" id="KAF9653715.1"/>
    </source>
</evidence>
<dbReference type="Proteomes" id="UP000886501">
    <property type="component" value="Unassembled WGS sequence"/>
</dbReference>
<reference evidence="1" key="2">
    <citation type="journal article" date="2020" name="Nat. Commun.">
        <title>Large-scale genome sequencing of mycorrhizal fungi provides insights into the early evolution of symbiotic traits.</title>
        <authorList>
            <person name="Miyauchi S."/>
            <person name="Kiss E."/>
            <person name="Kuo A."/>
            <person name="Drula E."/>
            <person name="Kohler A."/>
            <person name="Sanchez-Garcia M."/>
            <person name="Morin E."/>
            <person name="Andreopoulos B."/>
            <person name="Barry K.W."/>
            <person name="Bonito G."/>
            <person name="Buee M."/>
            <person name="Carver A."/>
            <person name="Chen C."/>
            <person name="Cichocki N."/>
            <person name="Clum A."/>
            <person name="Culley D."/>
            <person name="Crous P.W."/>
            <person name="Fauchery L."/>
            <person name="Girlanda M."/>
            <person name="Hayes R.D."/>
            <person name="Keri Z."/>
            <person name="LaButti K."/>
            <person name="Lipzen A."/>
            <person name="Lombard V."/>
            <person name="Magnuson J."/>
            <person name="Maillard F."/>
            <person name="Murat C."/>
            <person name="Nolan M."/>
            <person name="Ohm R.A."/>
            <person name="Pangilinan J."/>
            <person name="Pereira M.F."/>
            <person name="Perotto S."/>
            <person name="Peter M."/>
            <person name="Pfister S."/>
            <person name="Riley R."/>
            <person name="Sitrit Y."/>
            <person name="Stielow J.B."/>
            <person name="Szollosi G."/>
            <person name="Zifcakova L."/>
            <person name="Stursova M."/>
            <person name="Spatafora J.W."/>
            <person name="Tedersoo L."/>
            <person name="Vaario L.M."/>
            <person name="Yamada A."/>
            <person name="Yan M."/>
            <person name="Wang P."/>
            <person name="Xu J."/>
            <person name="Bruns T."/>
            <person name="Baldrian P."/>
            <person name="Vilgalys R."/>
            <person name="Dunand C."/>
            <person name="Henrissat B."/>
            <person name="Grigoriev I.V."/>
            <person name="Hibbett D."/>
            <person name="Nagy L.G."/>
            <person name="Martin F.M."/>
        </authorList>
    </citation>
    <scope>NUCLEOTIDE SEQUENCE</scope>
    <source>
        <strain evidence="1">P2</strain>
    </source>
</reference>
<sequence length="512" mass="57712">MDERPNARSSQSFSSVSTIEHATTTLRLSVDSDRDSQNSSLTNGKPNGHAASPSEDSEDADLDPVERLQKELERTKEEKDVLASQYRTLLSKLTTMRTTLGNKLQQDAEELDRREQVIQQLTAEGDDLRSTVETLKAELISSNDEAERATRELETLRTWALHENAQESMLRERELRETQSELERYRIERDEWERALMQERVVLNEARVSIDALTRDLEIVQEMRQRDVEALEVERERASNLQSVLEDFQAAKDHEIRQAVSDLETRYNEVTVSLAEFKHRALTAELQLEENRSTSSKTQDLEKELKEKNLLIGKLRHEAVIMNEHLVEALRRLRRTSNNTNVDRRLVTNVLLQFLNTPRGDAKRFEMLTLLSSILQWTDDEREKAGLQRSAAKSSILSTLSPASKSKALELEKTDETESFSRLWVEFLLTEAAAGESPSRTNTSLPGTPTHVPNNLPSPSNAGSPRIVAGGMRRLASFGASMSSPNLHASPSPPPSLPPISSLDKGKGKDLS</sequence>
<proteinExistence type="predicted"/>
<comment type="caution">
    <text evidence="1">The sequence shown here is derived from an EMBL/GenBank/DDBJ whole genome shotgun (WGS) entry which is preliminary data.</text>
</comment>
<gene>
    <name evidence="1" type="ORF">BDM02DRAFT_1653973</name>
</gene>
<accession>A0ACB6ZWD5</accession>
<reference evidence="1" key="1">
    <citation type="submission" date="2019-10" db="EMBL/GenBank/DDBJ databases">
        <authorList>
            <consortium name="DOE Joint Genome Institute"/>
            <person name="Kuo A."/>
            <person name="Miyauchi S."/>
            <person name="Kiss E."/>
            <person name="Drula E."/>
            <person name="Kohler A."/>
            <person name="Sanchez-Garcia M."/>
            <person name="Andreopoulos B."/>
            <person name="Barry K.W."/>
            <person name="Bonito G."/>
            <person name="Buee M."/>
            <person name="Carver A."/>
            <person name="Chen C."/>
            <person name="Cichocki N."/>
            <person name="Clum A."/>
            <person name="Culley D."/>
            <person name="Crous P.W."/>
            <person name="Fauchery L."/>
            <person name="Girlanda M."/>
            <person name="Hayes R."/>
            <person name="Keri Z."/>
            <person name="Labutti K."/>
            <person name="Lipzen A."/>
            <person name="Lombard V."/>
            <person name="Magnuson J."/>
            <person name="Maillard F."/>
            <person name="Morin E."/>
            <person name="Murat C."/>
            <person name="Nolan M."/>
            <person name="Ohm R."/>
            <person name="Pangilinan J."/>
            <person name="Pereira M."/>
            <person name="Perotto S."/>
            <person name="Peter M."/>
            <person name="Riley R."/>
            <person name="Sitrit Y."/>
            <person name="Stielow B."/>
            <person name="Szollosi G."/>
            <person name="Zifcakova L."/>
            <person name="Stursova M."/>
            <person name="Spatafora J.W."/>
            <person name="Tedersoo L."/>
            <person name="Vaario L.-M."/>
            <person name="Yamada A."/>
            <person name="Yan M."/>
            <person name="Wang P."/>
            <person name="Xu J."/>
            <person name="Bruns T."/>
            <person name="Baldrian P."/>
            <person name="Vilgalys R."/>
            <person name="Henrissat B."/>
            <person name="Grigoriev I.V."/>
            <person name="Hibbett D."/>
            <person name="Nagy L.G."/>
            <person name="Martin F.M."/>
        </authorList>
    </citation>
    <scope>NUCLEOTIDE SEQUENCE</scope>
    <source>
        <strain evidence="1">P2</strain>
    </source>
</reference>
<protein>
    <submittedName>
        <fullName evidence="1">Uncharacterized protein</fullName>
    </submittedName>
</protein>